<keyword evidence="4" id="KW-0808">Transferase</keyword>
<dbReference type="Proteomes" id="UP000231846">
    <property type="component" value="Unassembled WGS sequence"/>
</dbReference>
<dbReference type="EC" id="2.1.1.72" evidence="2"/>
<feature type="domain" description="DNA methylase adenine-specific" evidence="10">
    <location>
        <begin position="101"/>
        <end position="375"/>
    </location>
</feature>
<keyword evidence="9" id="KW-1133">Transmembrane helix</keyword>
<keyword evidence="6" id="KW-0680">Restriction system</keyword>
<proteinExistence type="inferred from homology"/>
<dbReference type="InterPro" id="IPR029063">
    <property type="entry name" value="SAM-dependent_MTases_sf"/>
</dbReference>
<evidence type="ECO:0000256" key="7">
    <source>
        <dbReference type="ARBA" id="ARBA00023125"/>
    </source>
</evidence>
<dbReference type="InterPro" id="IPR044946">
    <property type="entry name" value="Restrct_endonuc_typeI_TRD_sf"/>
</dbReference>
<evidence type="ECO:0000256" key="5">
    <source>
        <dbReference type="ARBA" id="ARBA00022691"/>
    </source>
</evidence>
<dbReference type="Gene3D" id="3.40.50.150">
    <property type="entry name" value="Vaccinia Virus protein VP39"/>
    <property type="match status" value="1"/>
</dbReference>
<dbReference type="PANTHER" id="PTHR42933">
    <property type="entry name" value="SLR6095 PROTEIN"/>
    <property type="match status" value="1"/>
</dbReference>
<comment type="catalytic activity">
    <reaction evidence="8">
        <text>a 2'-deoxyadenosine in DNA + S-adenosyl-L-methionine = an N(6)-methyl-2'-deoxyadenosine in DNA + S-adenosyl-L-homocysteine + H(+)</text>
        <dbReference type="Rhea" id="RHEA:15197"/>
        <dbReference type="Rhea" id="RHEA-COMP:12418"/>
        <dbReference type="Rhea" id="RHEA-COMP:12419"/>
        <dbReference type="ChEBI" id="CHEBI:15378"/>
        <dbReference type="ChEBI" id="CHEBI:57856"/>
        <dbReference type="ChEBI" id="CHEBI:59789"/>
        <dbReference type="ChEBI" id="CHEBI:90615"/>
        <dbReference type="ChEBI" id="CHEBI:90616"/>
        <dbReference type="EC" id="2.1.1.72"/>
    </reaction>
</comment>
<protein>
    <recommendedName>
        <fullName evidence="2">site-specific DNA-methyltransferase (adenine-specific)</fullName>
        <ecNumber evidence="2">2.1.1.72</ecNumber>
    </recommendedName>
</protein>
<dbReference type="PANTHER" id="PTHR42933:SF1">
    <property type="entry name" value="SITE-SPECIFIC DNA-METHYLTRANSFERASE (ADENINE-SPECIFIC)"/>
    <property type="match status" value="1"/>
</dbReference>
<dbReference type="RefSeq" id="WP_032567243.1">
    <property type="nucleotide sequence ID" value="NZ_JAQDLP010000001.1"/>
</dbReference>
<keyword evidence="9" id="KW-0812">Transmembrane</keyword>
<keyword evidence="5" id="KW-0949">S-adenosyl-L-methionine</keyword>
<reference evidence="11 12" key="1">
    <citation type="journal article" date="2017" name="MBio">
        <title>Gut Symbiont Bacteroides fragilis Secretes a Eukaryotic-Like Ubiquitin Protein That Mediates Intraspecies Antagonism.</title>
        <authorList>
            <person name="Chatzidaki-Livanis M."/>
            <person name="Coyne M.J."/>
            <person name="Roelofs K.G."/>
            <person name="Gentyala R.R."/>
            <person name="Caldwell J.M."/>
            <person name="Comstock L.E."/>
        </authorList>
    </citation>
    <scope>NUCLEOTIDE SEQUENCE [LARGE SCALE GENOMIC DNA]</scope>
    <source>
        <strain evidence="11 12">12905</strain>
    </source>
</reference>
<keyword evidence="3 11" id="KW-0489">Methyltransferase</keyword>
<dbReference type="Pfam" id="PF02384">
    <property type="entry name" value="N6_Mtase"/>
    <property type="match status" value="1"/>
</dbReference>
<dbReference type="PRINTS" id="PR00507">
    <property type="entry name" value="N12N6MTFRASE"/>
</dbReference>
<evidence type="ECO:0000256" key="9">
    <source>
        <dbReference type="SAM" id="Phobius"/>
    </source>
</evidence>
<evidence type="ECO:0000313" key="12">
    <source>
        <dbReference type="Proteomes" id="UP000231846"/>
    </source>
</evidence>
<evidence type="ECO:0000256" key="1">
    <source>
        <dbReference type="ARBA" id="ARBA00006594"/>
    </source>
</evidence>
<evidence type="ECO:0000256" key="8">
    <source>
        <dbReference type="ARBA" id="ARBA00047942"/>
    </source>
</evidence>
<evidence type="ECO:0000256" key="6">
    <source>
        <dbReference type="ARBA" id="ARBA00022747"/>
    </source>
</evidence>
<evidence type="ECO:0000313" key="11">
    <source>
        <dbReference type="EMBL" id="PJY76392.1"/>
    </source>
</evidence>
<dbReference type="SUPFAM" id="SSF55874">
    <property type="entry name" value="ATPase domain of HSP90 chaperone/DNA topoisomerase II/histidine kinase"/>
    <property type="match status" value="1"/>
</dbReference>
<dbReference type="SUPFAM" id="SSF53335">
    <property type="entry name" value="S-adenosyl-L-methionine-dependent methyltransferases"/>
    <property type="match status" value="1"/>
</dbReference>
<dbReference type="GO" id="GO:0032259">
    <property type="term" value="P:methylation"/>
    <property type="evidence" value="ECO:0007669"/>
    <property type="project" value="UniProtKB-KW"/>
</dbReference>
<dbReference type="GO" id="GO:0009007">
    <property type="term" value="F:site-specific DNA-methyltransferase (adenine-specific) activity"/>
    <property type="evidence" value="ECO:0007669"/>
    <property type="project" value="UniProtKB-EC"/>
</dbReference>
<evidence type="ECO:0000259" key="10">
    <source>
        <dbReference type="Pfam" id="PF02384"/>
    </source>
</evidence>
<dbReference type="Gene3D" id="3.90.220.20">
    <property type="entry name" value="DNA methylase specificity domains"/>
    <property type="match status" value="1"/>
</dbReference>
<name>A0A2M9VCL1_BACFG</name>
<keyword evidence="9" id="KW-0472">Membrane</keyword>
<gene>
    <name evidence="11" type="ORF">CQW34_00514</name>
</gene>
<sequence length="792" mass="90078">MDLEIREKEYRNIAMHLIQSLYMSGSNVIATLGFFIALSKKGRLFDYMDIAKFDYIYNETIQLDHDTTIGLYDVCGMIPLNSTVLAIVRVMDSIHDIDHARLFEEVIAIYASQEERKRGVFFQPKELTHLVSSILKENNVKYVYNPFAGVGSYQLDNKDICYTSQELNHDTWIIGKLRMFMNDIYYDYTCEDSISKWAGENRKFDAVVATPPFKMLLSKEQESVLYWEDLGFRHKTVETLYFSRAITSTKEDGVVIGVVPSSFLSDTNYAARGFRQYFIENGLVREVIQLPANIFSATAISTVIVVLSKSSQNQIRFIDASECYTKRGKGNIFDWKQIVEQRKHKNSENIRLVNNVDVSAQGCDLTPSRYFEIADTIHEGYEAIPLKDLTSIHTGDRHDSSEGHFVNIGDLSSDGLYSTVEIDNLPFGELKSNFRRITSPVLLISKVRFLKPTYIEASPTNPIYISPNIMALSVDSTKVYIPYLAYELSLKSDRLHKGAVIPNFQRKDILNLKIAIPSLSSQGEVLSQERAIIESLTLADKNAKIKEHGLEEIIKMREQELFRLISLRKHRINPYFSGMQDNLVLLRDEFKTSGAITLNHKITPNYTVEELLNNFERQIADVKNLFKDLTSQLDIGKSKPFPFINFIQSYKYIGKNPNLNLVVEIRSDGSITDLEREIVSSESSLKELIDIVIENAERHAFIGRTHGSVDIRYGEDSDGIYIQILNDGIRLDKDFNEELSFSEGYKYGKSGNTGKGLFRAKQICIALGADISWVTDDTSVFATGILISIKNV</sequence>
<keyword evidence="7" id="KW-0238">DNA-binding</keyword>
<dbReference type="InterPro" id="IPR051537">
    <property type="entry name" value="DNA_Adenine_Mtase"/>
</dbReference>
<dbReference type="SUPFAM" id="SSF116734">
    <property type="entry name" value="DNA methylase specificity domain"/>
    <property type="match status" value="1"/>
</dbReference>
<dbReference type="AlphaFoldDB" id="A0A2M9VCL1"/>
<organism evidence="11 12">
    <name type="scientific">Bacteroides fragilis</name>
    <dbReference type="NCBI Taxonomy" id="817"/>
    <lineage>
        <taxon>Bacteria</taxon>
        <taxon>Pseudomonadati</taxon>
        <taxon>Bacteroidota</taxon>
        <taxon>Bacteroidia</taxon>
        <taxon>Bacteroidales</taxon>
        <taxon>Bacteroidaceae</taxon>
        <taxon>Bacteroides</taxon>
    </lineage>
</organism>
<comment type="similarity">
    <text evidence="1">Belongs to the N(4)/N(6)-methyltransferase family.</text>
</comment>
<dbReference type="GO" id="GO:0003677">
    <property type="term" value="F:DNA binding"/>
    <property type="evidence" value="ECO:0007669"/>
    <property type="project" value="UniProtKB-KW"/>
</dbReference>
<evidence type="ECO:0000256" key="2">
    <source>
        <dbReference type="ARBA" id="ARBA00011900"/>
    </source>
</evidence>
<dbReference type="InterPro" id="IPR003356">
    <property type="entry name" value="DNA_methylase_A-5"/>
</dbReference>
<dbReference type="GO" id="GO:0009307">
    <property type="term" value="P:DNA restriction-modification system"/>
    <property type="evidence" value="ECO:0007669"/>
    <property type="project" value="UniProtKB-KW"/>
</dbReference>
<dbReference type="GO" id="GO:0008170">
    <property type="term" value="F:N-methyltransferase activity"/>
    <property type="evidence" value="ECO:0007669"/>
    <property type="project" value="InterPro"/>
</dbReference>
<comment type="caution">
    <text evidence="11">The sequence shown here is derived from an EMBL/GenBank/DDBJ whole genome shotgun (WGS) entry which is preliminary data.</text>
</comment>
<dbReference type="EMBL" id="PDCW01000002">
    <property type="protein sequence ID" value="PJY76392.1"/>
    <property type="molecule type" value="Genomic_DNA"/>
</dbReference>
<evidence type="ECO:0000256" key="4">
    <source>
        <dbReference type="ARBA" id="ARBA00022679"/>
    </source>
</evidence>
<feature type="transmembrane region" description="Helical" evidence="9">
    <location>
        <begin position="21"/>
        <end position="38"/>
    </location>
</feature>
<dbReference type="Gene3D" id="3.30.565.10">
    <property type="entry name" value="Histidine kinase-like ATPase, C-terminal domain"/>
    <property type="match status" value="1"/>
</dbReference>
<dbReference type="InterPro" id="IPR036890">
    <property type="entry name" value="HATPase_C_sf"/>
</dbReference>
<evidence type="ECO:0000256" key="3">
    <source>
        <dbReference type="ARBA" id="ARBA00022603"/>
    </source>
</evidence>
<accession>A0A2M9VCL1</accession>